<dbReference type="EMBL" id="MFJE01000044">
    <property type="protein sequence ID" value="OGG13638.1"/>
    <property type="molecule type" value="Genomic_DNA"/>
</dbReference>
<dbReference type="NCBIfam" id="TIGR00758">
    <property type="entry name" value="UDG_fam4"/>
    <property type="match status" value="1"/>
</dbReference>
<keyword evidence="10" id="KW-0411">Iron-sulfur</keyword>
<dbReference type="InterPro" id="IPR051536">
    <property type="entry name" value="UDG_Type-4/5"/>
</dbReference>
<keyword evidence="8" id="KW-0378">Hydrolase</keyword>
<reference evidence="13 14" key="1">
    <citation type="journal article" date="2016" name="Nat. Commun.">
        <title>Thousands of microbial genomes shed light on interconnected biogeochemical processes in an aquifer system.</title>
        <authorList>
            <person name="Anantharaman K."/>
            <person name="Brown C.T."/>
            <person name="Hug L.A."/>
            <person name="Sharon I."/>
            <person name="Castelle C.J."/>
            <person name="Probst A.J."/>
            <person name="Thomas B.C."/>
            <person name="Singh A."/>
            <person name="Wilkins M.J."/>
            <person name="Karaoz U."/>
            <person name="Brodie E.L."/>
            <person name="Williams K.H."/>
            <person name="Hubbard S.S."/>
            <person name="Banfield J.F."/>
        </authorList>
    </citation>
    <scope>NUCLEOTIDE SEQUENCE [LARGE SCALE GENOMIC DNA]</scope>
</reference>
<evidence type="ECO:0000256" key="4">
    <source>
        <dbReference type="ARBA" id="ARBA00019403"/>
    </source>
</evidence>
<keyword evidence="11" id="KW-0234">DNA repair</keyword>
<keyword evidence="6" id="KW-0479">Metal-binding</keyword>
<keyword evidence="9" id="KW-0408">Iron</keyword>
<sequence>MDKKKFLDDIGKRVHNCKRCLLYKTATHGVPGEGDPNSAIMFVGEAPGRVEDETGRPFVGRAGMLLNKLLESINLSRESVFITSVVKHRPPKNRPPKPQEVKACSFWLTQQLSIIKPKLICTLGNFGLHYFLPKEKISKIHGTMKKITIDKKTFMIFPLYHPAAGLRSTRNKITLQEDFQKLKLEIKKYDVI</sequence>
<dbReference type="GO" id="GO:0006281">
    <property type="term" value="P:DNA repair"/>
    <property type="evidence" value="ECO:0007669"/>
    <property type="project" value="UniProtKB-KW"/>
</dbReference>
<dbReference type="InterPro" id="IPR036895">
    <property type="entry name" value="Uracil-DNA_glycosylase-like_sf"/>
</dbReference>
<dbReference type="InterPro" id="IPR005122">
    <property type="entry name" value="Uracil-DNA_glycosylase-like"/>
</dbReference>
<evidence type="ECO:0000256" key="10">
    <source>
        <dbReference type="ARBA" id="ARBA00023014"/>
    </source>
</evidence>
<dbReference type="GO" id="GO:0046872">
    <property type="term" value="F:metal ion binding"/>
    <property type="evidence" value="ECO:0007669"/>
    <property type="project" value="UniProtKB-KW"/>
</dbReference>
<dbReference type="Gene3D" id="3.40.470.10">
    <property type="entry name" value="Uracil-DNA glycosylase-like domain"/>
    <property type="match status" value="1"/>
</dbReference>
<dbReference type="EC" id="3.2.2.27" evidence="3"/>
<gene>
    <name evidence="13" type="ORF">A2773_06205</name>
</gene>
<comment type="similarity">
    <text evidence="2">Belongs to the uracil-DNA glycosylase (UDG) superfamily. Type 4 (UDGa) family.</text>
</comment>
<evidence type="ECO:0000313" key="14">
    <source>
        <dbReference type="Proteomes" id="UP000177383"/>
    </source>
</evidence>
<dbReference type="SMART" id="SM00986">
    <property type="entry name" value="UDG"/>
    <property type="match status" value="1"/>
</dbReference>
<accession>A0A1F5ZMH5</accession>
<organism evidence="13 14">
    <name type="scientific">Candidatus Gottesmanbacteria bacterium RIFCSPHIGHO2_01_FULL_39_10</name>
    <dbReference type="NCBI Taxonomy" id="1798375"/>
    <lineage>
        <taxon>Bacteria</taxon>
        <taxon>Candidatus Gottesmaniibacteriota</taxon>
    </lineage>
</organism>
<dbReference type="Pfam" id="PF03167">
    <property type="entry name" value="UDG"/>
    <property type="match status" value="1"/>
</dbReference>
<evidence type="ECO:0000256" key="6">
    <source>
        <dbReference type="ARBA" id="ARBA00022723"/>
    </source>
</evidence>
<protein>
    <recommendedName>
        <fullName evidence="4">Type-4 uracil-DNA glycosylase</fullName>
        <ecNumber evidence="3">3.2.2.27</ecNumber>
    </recommendedName>
</protein>
<evidence type="ECO:0000256" key="5">
    <source>
        <dbReference type="ARBA" id="ARBA00022485"/>
    </source>
</evidence>
<dbReference type="Proteomes" id="UP000177383">
    <property type="component" value="Unassembled WGS sequence"/>
</dbReference>
<dbReference type="STRING" id="1798375.A2773_06205"/>
<evidence type="ECO:0000313" key="13">
    <source>
        <dbReference type="EMBL" id="OGG13638.1"/>
    </source>
</evidence>
<evidence type="ECO:0000256" key="11">
    <source>
        <dbReference type="ARBA" id="ARBA00023204"/>
    </source>
</evidence>
<dbReference type="SUPFAM" id="SSF52141">
    <property type="entry name" value="Uracil-DNA glycosylase-like"/>
    <property type="match status" value="1"/>
</dbReference>
<dbReference type="GO" id="GO:0051539">
    <property type="term" value="F:4 iron, 4 sulfur cluster binding"/>
    <property type="evidence" value="ECO:0007669"/>
    <property type="project" value="UniProtKB-KW"/>
</dbReference>
<dbReference type="PANTHER" id="PTHR33693">
    <property type="entry name" value="TYPE-5 URACIL-DNA GLYCOSYLASE"/>
    <property type="match status" value="1"/>
</dbReference>
<dbReference type="GO" id="GO:0004844">
    <property type="term" value="F:uracil DNA N-glycosylase activity"/>
    <property type="evidence" value="ECO:0007669"/>
    <property type="project" value="UniProtKB-EC"/>
</dbReference>
<dbReference type="InterPro" id="IPR005273">
    <property type="entry name" value="Ura-DNA_glyco_family4"/>
</dbReference>
<evidence type="ECO:0000256" key="3">
    <source>
        <dbReference type="ARBA" id="ARBA00012030"/>
    </source>
</evidence>
<dbReference type="CDD" id="cd10030">
    <property type="entry name" value="UDG-F4_TTUDGA_SPO1dp_like"/>
    <property type="match status" value="1"/>
</dbReference>
<name>A0A1F5ZMH5_9BACT</name>
<comment type="caution">
    <text evidence="13">The sequence shown here is derived from an EMBL/GenBank/DDBJ whole genome shotgun (WGS) entry which is preliminary data.</text>
</comment>
<evidence type="ECO:0000256" key="8">
    <source>
        <dbReference type="ARBA" id="ARBA00022801"/>
    </source>
</evidence>
<dbReference type="PANTHER" id="PTHR33693:SF1">
    <property type="entry name" value="TYPE-4 URACIL-DNA GLYCOSYLASE"/>
    <property type="match status" value="1"/>
</dbReference>
<evidence type="ECO:0000256" key="2">
    <source>
        <dbReference type="ARBA" id="ARBA00006521"/>
    </source>
</evidence>
<feature type="domain" description="Uracil-DNA glycosylase-like" evidence="12">
    <location>
        <begin position="31"/>
        <end position="180"/>
    </location>
</feature>
<evidence type="ECO:0000256" key="7">
    <source>
        <dbReference type="ARBA" id="ARBA00022763"/>
    </source>
</evidence>
<comment type="catalytic activity">
    <reaction evidence="1">
        <text>Hydrolyzes single-stranded DNA or mismatched double-stranded DNA and polynucleotides, releasing free uracil.</text>
        <dbReference type="EC" id="3.2.2.27"/>
    </reaction>
</comment>
<proteinExistence type="inferred from homology"/>
<evidence type="ECO:0000256" key="9">
    <source>
        <dbReference type="ARBA" id="ARBA00023004"/>
    </source>
</evidence>
<dbReference type="AlphaFoldDB" id="A0A1F5ZMH5"/>
<keyword evidence="5" id="KW-0004">4Fe-4S</keyword>
<keyword evidence="7" id="KW-0227">DNA damage</keyword>
<dbReference type="SMART" id="SM00987">
    <property type="entry name" value="UreE_C"/>
    <property type="match status" value="1"/>
</dbReference>
<evidence type="ECO:0000259" key="12">
    <source>
        <dbReference type="SMART" id="SM00986"/>
    </source>
</evidence>
<evidence type="ECO:0000256" key="1">
    <source>
        <dbReference type="ARBA" id="ARBA00001400"/>
    </source>
</evidence>